<evidence type="ECO:0000259" key="3">
    <source>
        <dbReference type="PROSITE" id="PS50940"/>
    </source>
</evidence>
<protein>
    <recommendedName>
        <fullName evidence="3">Chitin-binding type-2 domain-containing protein</fullName>
    </recommendedName>
</protein>
<dbReference type="Proteomes" id="UP001487740">
    <property type="component" value="Unassembled WGS sequence"/>
</dbReference>
<dbReference type="AlphaFoldDB" id="A0AAW0TZU5"/>
<feature type="compositionally biased region" description="Basic residues" evidence="1">
    <location>
        <begin position="521"/>
        <end position="534"/>
    </location>
</feature>
<dbReference type="GO" id="GO:0008061">
    <property type="term" value="F:chitin binding"/>
    <property type="evidence" value="ECO:0007669"/>
    <property type="project" value="InterPro"/>
</dbReference>
<gene>
    <name evidence="4" type="ORF">O3P69_017611</name>
</gene>
<dbReference type="SMART" id="SM00494">
    <property type="entry name" value="ChtBD2"/>
    <property type="match status" value="1"/>
</dbReference>
<dbReference type="PROSITE" id="PS50940">
    <property type="entry name" value="CHIT_BIND_II"/>
    <property type="match status" value="1"/>
</dbReference>
<dbReference type="PANTHER" id="PTHR22933">
    <property type="entry name" value="FI18007P1-RELATED"/>
    <property type="match status" value="1"/>
</dbReference>
<feature type="compositionally biased region" description="Polar residues" evidence="1">
    <location>
        <begin position="469"/>
        <end position="518"/>
    </location>
</feature>
<dbReference type="Pfam" id="PF01607">
    <property type="entry name" value="CBM_14"/>
    <property type="match status" value="1"/>
</dbReference>
<organism evidence="4 5">
    <name type="scientific">Scylla paramamosain</name>
    <name type="common">Mud crab</name>
    <dbReference type="NCBI Taxonomy" id="85552"/>
    <lineage>
        <taxon>Eukaryota</taxon>
        <taxon>Metazoa</taxon>
        <taxon>Ecdysozoa</taxon>
        <taxon>Arthropoda</taxon>
        <taxon>Crustacea</taxon>
        <taxon>Multicrustacea</taxon>
        <taxon>Malacostraca</taxon>
        <taxon>Eumalacostraca</taxon>
        <taxon>Eucarida</taxon>
        <taxon>Decapoda</taxon>
        <taxon>Pleocyemata</taxon>
        <taxon>Brachyura</taxon>
        <taxon>Eubrachyura</taxon>
        <taxon>Portunoidea</taxon>
        <taxon>Portunidae</taxon>
        <taxon>Portuninae</taxon>
        <taxon>Scylla</taxon>
    </lineage>
</organism>
<feature type="compositionally biased region" description="Low complexity" evidence="1">
    <location>
        <begin position="378"/>
        <end position="396"/>
    </location>
</feature>
<proteinExistence type="predicted"/>
<feature type="chain" id="PRO_5043699071" description="Chitin-binding type-2 domain-containing protein" evidence="2">
    <location>
        <begin position="18"/>
        <end position="622"/>
    </location>
</feature>
<dbReference type="InterPro" id="IPR036508">
    <property type="entry name" value="Chitin-bd_dom_sf"/>
</dbReference>
<accession>A0AAW0TZU5</accession>
<sequence>MEFCCLFTVLLVTLAAGESLKNPDIPVYSVRYSEKDLAELTTTTTTTATLPPFTPSPADHFIDSPNFHQVESQVKSRPKESLYIPSVRRLAKKYNNVFGSANANTGLTNTTHAFVDVEKVKKPTRVSETSEHPSKINSYITLSPTEIDVDISDYGSNGTHINETLSARTLDTNTLARFPGVFRYSNVSLAKAESRNTMLSGVPASRTKKFRRREKAIGRFTGLSRPVRLLPPAQRKETVPEIPLYNIPGSHNIPNPNIRARKAKVKFTRKRTPSDKENGHHQELVEPVTVTKRPLSLTPFTFHSQHIVDMVEFGRKNMKAVEELSQYAGNKENNTHYPQHLMKFLGPTLEIRKYTISDTRPQTVIVRHKGEDMQSPRAAPQVKEVPVEPVVPAEQPRAPYRAKSRRVKSRAGNKRRQAGVASPSWPSDTRTRHYVAAVTPSPARTPQRQPQTYFLPSEARARPPWRPEQSYNYKSQTSTEQTKGVSTSVPEPPHQSTGRRVNKPATSTESNEAITPTTFRPVRKRRPSARRARQPRPPVHDIRNNQVSPRIANDLSSQIAAVTSFTCAGRPPGHHADTEAGCKVFHVCQEDGRRNSFLCPKGTLFNQHLLTCDHLYRVTCQN</sequence>
<keyword evidence="5" id="KW-1185">Reference proteome</keyword>
<evidence type="ECO:0000313" key="4">
    <source>
        <dbReference type="EMBL" id="KAK8392092.1"/>
    </source>
</evidence>
<dbReference type="EMBL" id="JARAKH010000023">
    <property type="protein sequence ID" value="KAK8392092.1"/>
    <property type="molecule type" value="Genomic_DNA"/>
</dbReference>
<reference evidence="4 5" key="1">
    <citation type="submission" date="2023-03" db="EMBL/GenBank/DDBJ databases">
        <title>High-quality genome of Scylla paramamosain provides insights in environmental adaptation.</title>
        <authorList>
            <person name="Zhang L."/>
        </authorList>
    </citation>
    <scope>NUCLEOTIDE SEQUENCE [LARGE SCALE GENOMIC DNA]</scope>
    <source>
        <strain evidence="4">LZ_2023a</strain>
        <tissue evidence="4">Muscle</tissue>
    </source>
</reference>
<dbReference type="InterPro" id="IPR052976">
    <property type="entry name" value="Scoloptoxin-like"/>
</dbReference>
<feature type="region of interest" description="Disordered" evidence="1">
    <location>
        <begin position="370"/>
        <end position="545"/>
    </location>
</feature>
<dbReference type="InterPro" id="IPR002557">
    <property type="entry name" value="Chitin-bd_dom"/>
</dbReference>
<feature type="compositionally biased region" description="Basic residues" evidence="1">
    <location>
        <begin position="400"/>
        <end position="417"/>
    </location>
</feature>
<dbReference type="PANTHER" id="PTHR22933:SF31">
    <property type="entry name" value="FI18007P1"/>
    <property type="match status" value="1"/>
</dbReference>
<evidence type="ECO:0000256" key="1">
    <source>
        <dbReference type="SAM" id="MobiDB-lite"/>
    </source>
</evidence>
<feature type="domain" description="Chitin-binding type-2" evidence="3">
    <location>
        <begin position="564"/>
        <end position="622"/>
    </location>
</feature>
<dbReference type="Gene3D" id="2.170.140.10">
    <property type="entry name" value="Chitin binding domain"/>
    <property type="match status" value="1"/>
</dbReference>
<comment type="caution">
    <text evidence="4">The sequence shown here is derived from an EMBL/GenBank/DDBJ whole genome shotgun (WGS) entry which is preliminary data.</text>
</comment>
<dbReference type="GO" id="GO:0005576">
    <property type="term" value="C:extracellular region"/>
    <property type="evidence" value="ECO:0007669"/>
    <property type="project" value="InterPro"/>
</dbReference>
<feature type="signal peptide" evidence="2">
    <location>
        <begin position="1"/>
        <end position="17"/>
    </location>
</feature>
<name>A0AAW0TZU5_SCYPA</name>
<feature type="compositionally biased region" description="Polar residues" evidence="1">
    <location>
        <begin position="442"/>
        <end position="454"/>
    </location>
</feature>
<dbReference type="SUPFAM" id="SSF57625">
    <property type="entry name" value="Invertebrate chitin-binding proteins"/>
    <property type="match status" value="1"/>
</dbReference>
<evidence type="ECO:0000256" key="2">
    <source>
        <dbReference type="SAM" id="SignalP"/>
    </source>
</evidence>
<keyword evidence="2" id="KW-0732">Signal</keyword>
<evidence type="ECO:0000313" key="5">
    <source>
        <dbReference type="Proteomes" id="UP001487740"/>
    </source>
</evidence>